<evidence type="ECO:0000259" key="1">
    <source>
        <dbReference type="Pfam" id="PF13443"/>
    </source>
</evidence>
<dbReference type="RefSeq" id="WP_064788075.1">
    <property type="nucleotide sequence ID" value="NZ_CP031555.1"/>
</dbReference>
<keyword evidence="3" id="KW-1185">Reference proteome</keyword>
<evidence type="ECO:0000313" key="3">
    <source>
        <dbReference type="Proteomes" id="UP000256971"/>
    </source>
</evidence>
<dbReference type="InterPro" id="IPR010982">
    <property type="entry name" value="Lambda_DNA-bd_dom_sf"/>
</dbReference>
<name>A0ABM6XTK8_9PROT</name>
<accession>A0ABM6XTK8</accession>
<gene>
    <name evidence="2" type="ORF">DY252_00260</name>
</gene>
<organism evidence="2 3">
    <name type="scientific">Thalassospira indica</name>
    <dbReference type="NCBI Taxonomy" id="1891279"/>
    <lineage>
        <taxon>Bacteria</taxon>
        <taxon>Pseudomonadati</taxon>
        <taxon>Pseudomonadota</taxon>
        <taxon>Alphaproteobacteria</taxon>
        <taxon>Rhodospirillales</taxon>
        <taxon>Thalassospiraceae</taxon>
        <taxon>Thalassospira</taxon>
    </lineage>
</organism>
<sequence>MNDHIGSSFDDFLEEGGIQEEVENVAIKRVLAWQLRQEMDKKRLSKTMMARAMKTSRAQLDRLLDDTNDKVQLDTMIRGAKAVGRKLKLELA</sequence>
<dbReference type="SUPFAM" id="SSF47413">
    <property type="entry name" value="lambda repressor-like DNA-binding domains"/>
    <property type="match status" value="1"/>
</dbReference>
<reference evidence="2 3" key="1">
    <citation type="submission" date="2018-08" db="EMBL/GenBank/DDBJ databases">
        <title>Complete genome sequence of type strain Thalassospira indica MCCC 1A01103T, isolated from isolated from deep seawater of the Indian Ocean.</title>
        <authorList>
            <person name="Liu Y."/>
        </authorList>
    </citation>
    <scope>NUCLEOTIDE SEQUENCE [LARGE SCALE GENOMIC DNA]</scope>
    <source>
        <strain evidence="2 3">PB8BT</strain>
    </source>
</reference>
<dbReference type="Gene3D" id="1.10.260.40">
    <property type="entry name" value="lambda repressor-like DNA-binding domains"/>
    <property type="match status" value="1"/>
</dbReference>
<dbReference type="EMBL" id="CP031555">
    <property type="protein sequence ID" value="AXO12864.1"/>
    <property type="molecule type" value="Genomic_DNA"/>
</dbReference>
<dbReference type="Pfam" id="PF13443">
    <property type="entry name" value="HTH_26"/>
    <property type="match status" value="1"/>
</dbReference>
<evidence type="ECO:0000313" key="2">
    <source>
        <dbReference type="EMBL" id="AXO12864.1"/>
    </source>
</evidence>
<proteinExistence type="predicted"/>
<dbReference type="InterPro" id="IPR001387">
    <property type="entry name" value="Cro/C1-type_HTH"/>
</dbReference>
<feature type="domain" description="HTH cro/C1-type" evidence="1">
    <location>
        <begin position="35"/>
        <end position="76"/>
    </location>
</feature>
<dbReference type="Proteomes" id="UP000256971">
    <property type="component" value="Chromosome"/>
</dbReference>
<protein>
    <submittedName>
        <fullName evidence="2">Fis family transcriptional regulator</fullName>
    </submittedName>
</protein>